<evidence type="ECO:0000256" key="4">
    <source>
        <dbReference type="ARBA" id="ARBA00011245"/>
    </source>
</evidence>
<evidence type="ECO:0000256" key="7">
    <source>
        <dbReference type="ARBA" id="ARBA00022723"/>
    </source>
</evidence>
<feature type="domain" description="RNase H type-1" evidence="12">
    <location>
        <begin position="2"/>
        <end position="143"/>
    </location>
</feature>
<dbReference type="AlphaFoldDB" id="A0A1Y1QJ62"/>
<evidence type="ECO:0000256" key="1">
    <source>
        <dbReference type="ARBA" id="ARBA00000077"/>
    </source>
</evidence>
<dbReference type="NCBIfam" id="NF001236">
    <property type="entry name" value="PRK00203.1"/>
    <property type="match status" value="1"/>
</dbReference>
<comment type="subunit">
    <text evidence="4 11">Monomer.</text>
</comment>
<dbReference type="GO" id="GO:0005737">
    <property type="term" value="C:cytoplasm"/>
    <property type="evidence" value="ECO:0007669"/>
    <property type="project" value="UniProtKB-SubCell"/>
</dbReference>
<dbReference type="InterPro" id="IPR022892">
    <property type="entry name" value="RNaseHI"/>
</dbReference>
<keyword evidence="8 11" id="KW-0255">Endonuclease</keyword>
<dbReference type="SUPFAM" id="SSF53098">
    <property type="entry name" value="Ribonuclease H-like"/>
    <property type="match status" value="1"/>
</dbReference>
<dbReference type="STRING" id="1123401.GCA_000621325_02947"/>
<comment type="function">
    <text evidence="11">Endonuclease that specifically degrades the RNA of RNA-DNA hybrids.</text>
</comment>
<dbReference type="GO" id="GO:0004523">
    <property type="term" value="F:RNA-DNA hybrid ribonuclease activity"/>
    <property type="evidence" value="ECO:0007669"/>
    <property type="project" value="UniProtKB-UniRule"/>
</dbReference>
<dbReference type="HAMAP" id="MF_00042">
    <property type="entry name" value="RNase_H"/>
    <property type="match status" value="1"/>
</dbReference>
<evidence type="ECO:0000256" key="9">
    <source>
        <dbReference type="ARBA" id="ARBA00022801"/>
    </source>
</evidence>
<dbReference type="PANTHER" id="PTHR10642">
    <property type="entry name" value="RIBONUCLEASE H1"/>
    <property type="match status" value="1"/>
</dbReference>
<dbReference type="InterPro" id="IPR012337">
    <property type="entry name" value="RNaseH-like_sf"/>
</dbReference>
<feature type="binding site" evidence="11">
    <location>
        <position position="135"/>
    </location>
    <ligand>
        <name>Mg(2+)</name>
        <dbReference type="ChEBI" id="CHEBI:18420"/>
        <label>2</label>
    </ligand>
</feature>
<evidence type="ECO:0000256" key="8">
    <source>
        <dbReference type="ARBA" id="ARBA00022759"/>
    </source>
</evidence>
<dbReference type="Pfam" id="PF00075">
    <property type="entry name" value="RNase_H"/>
    <property type="match status" value="1"/>
</dbReference>
<organism evidence="13 14">
    <name type="scientific">Thiothrix lacustris</name>
    <dbReference type="NCBI Taxonomy" id="525917"/>
    <lineage>
        <taxon>Bacteria</taxon>
        <taxon>Pseudomonadati</taxon>
        <taxon>Pseudomonadota</taxon>
        <taxon>Gammaproteobacteria</taxon>
        <taxon>Thiotrichales</taxon>
        <taxon>Thiotrichaceae</taxon>
        <taxon>Thiothrix</taxon>
    </lineage>
</organism>
<comment type="catalytic activity">
    <reaction evidence="1 11">
        <text>Endonucleolytic cleavage to 5'-phosphomonoester.</text>
        <dbReference type="EC" id="3.1.26.4"/>
    </reaction>
</comment>
<evidence type="ECO:0000256" key="2">
    <source>
        <dbReference type="ARBA" id="ARBA00004496"/>
    </source>
</evidence>
<proteinExistence type="inferred from homology"/>
<dbReference type="Proteomes" id="UP000192491">
    <property type="component" value="Unassembled WGS sequence"/>
</dbReference>
<dbReference type="EMBL" id="MTEJ01000225">
    <property type="protein sequence ID" value="OQX06960.1"/>
    <property type="molecule type" value="Genomic_DNA"/>
</dbReference>
<comment type="cofactor">
    <cofactor evidence="11">
        <name>Mg(2+)</name>
        <dbReference type="ChEBI" id="CHEBI:18420"/>
    </cofactor>
    <text evidence="11">Binds 1 Mg(2+) ion per subunit. May bind a second metal ion at a regulatory site, or after substrate binding.</text>
</comment>
<name>A0A1Y1QJ62_9GAMM</name>
<evidence type="ECO:0000313" key="14">
    <source>
        <dbReference type="Proteomes" id="UP000192491"/>
    </source>
</evidence>
<feature type="binding site" evidence="11">
    <location>
        <position position="71"/>
    </location>
    <ligand>
        <name>Mg(2+)</name>
        <dbReference type="ChEBI" id="CHEBI:18420"/>
        <label>1</label>
    </ligand>
</feature>
<dbReference type="InterPro" id="IPR050092">
    <property type="entry name" value="RNase_H"/>
</dbReference>
<evidence type="ECO:0000256" key="10">
    <source>
        <dbReference type="ARBA" id="ARBA00022842"/>
    </source>
</evidence>
<dbReference type="PROSITE" id="PS50879">
    <property type="entry name" value="RNASE_H_1"/>
    <property type="match status" value="1"/>
</dbReference>
<dbReference type="eggNOG" id="COG0328">
    <property type="taxonomic scope" value="Bacteria"/>
</dbReference>
<comment type="similarity">
    <text evidence="3 11">Belongs to the RNase H family.</text>
</comment>
<gene>
    <name evidence="11" type="primary">rnhA</name>
    <name evidence="13" type="ORF">BWK73_29500</name>
</gene>
<evidence type="ECO:0000313" key="13">
    <source>
        <dbReference type="EMBL" id="OQX06960.1"/>
    </source>
</evidence>
<comment type="subcellular location">
    <subcellularLocation>
        <location evidence="2 11">Cytoplasm</location>
    </subcellularLocation>
</comment>
<comment type="caution">
    <text evidence="13">The sequence shown here is derived from an EMBL/GenBank/DDBJ whole genome shotgun (WGS) entry which is preliminary data.</text>
</comment>
<feature type="binding site" evidence="11">
    <location>
        <position position="11"/>
    </location>
    <ligand>
        <name>Mg(2+)</name>
        <dbReference type="ChEBI" id="CHEBI:18420"/>
        <label>1</label>
    </ligand>
</feature>
<evidence type="ECO:0000256" key="11">
    <source>
        <dbReference type="HAMAP-Rule" id="MF_00042"/>
    </source>
</evidence>
<protein>
    <recommendedName>
        <fullName evidence="11">Ribonuclease H</fullName>
        <shortName evidence="11">RNase H</shortName>
        <ecNumber evidence="11">3.1.26.4</ecNumber>
    </recommendedName>
</protein>
<evidence type="ECO:0000256" key="5">
    <source>
        <dbReference type="ARBA" id="ARBA00022490"/>
    </source>
</evidence>
<dbReference type="InterPro" id="IPR036397">
    <property type="entry name" value="RNaseH_sf"/>
</dbReference>
<dbReference type="CDD" id="cd09278">
    <property type="entry name" value="RNase_HI_prokaryote_like"/>
    <property type="match status" value="1"/>
</dbReference>
<dbReference type="FunFam" id="3.30.420.10:FF:000008">
    <property type="entry name" value="Ribonuclease H"/>
    <property type="match status" value="1"/>
</dbReference>
<evidence type="ECO:0000259" key="12">
    <source>
        <dbReference type="PROSITE" id="PS50879"/>
    </source>
</evidence>
<dbReference type="GO" id="GO:0043137">
    <property type="term" value="P:DNA replication, removal of RNA primer"/>
    <property type="evidence" value="ECO:0007669"/>
    <property type="project" value="TreeGrafter"/>
</dbReference>
<keyword evidence="10 11" id="KW-0460">Magnesium</keyword>
<keyword evidence="6 11" id="KW-0540">Nuclease</keyword>
<dbReference type="GO" id="GO:0003676">
    <property type="term" value="F:nucleic acid binding"/>
    <property type="evidence" value="ECO:0007669"/>
    <property type="project" value="InterPro"/>
</dbReference>
<keyword evidence="7 11" id="KW-0479">Metal-binding</keyword>
<dbReference type="Gene3D" id="3.30.420.10">
    <property type="entry name" value="Ribonuclease H-like superfamily/Ribonuclease H"/>
    <property type="match status" value="1"/>
</dbReference>
<dbReference type="EC" id="3.1.26.4" evidence="11"/>
<reference evidence="13 14" key="1">
    <citation type="submission" date="2017-01" db="EMBL/GenBank/DDBJ databases">
        <title>Novel large sulfur bacteria in the metagenomes of groundwater-fed chemosynthetic microbial mats in the Lake Huron basin.</title>
        <authorList>
            <person name="Sharrar A.M."/>
            <person name="Flood B.E."/>
            <person name="Bailey J.V."/>
            <person name="Jones D.S."/>
            <person name="Biddanda B."/>
            <person name="Ruberg S.A."/>
            <person name="Marcus D.N."/>
            <person name="Dick G.J."/>
        </authorList>
    </citation>
    <scope>NUCLEOTIDE SEQUENCE [LARGE SCALE GENOMIC DNA]</scope>
    <source>
        <strain evidence="13">A8</strain>
    </source>
</reference>
<keyword evidence="5 11" id="KW-0963">Cytoplasm</keyword>
<feature type="binding site" evidence="11">
    <location>
        <position position="11"/>
    </location>
    <ligand>
        <name>Mg(2+)</name>
        <dbReference type="ChEBI" id="CHEBI:18420"/>
        <label>2</label>
    </ligand>
</feature>
<evidence type="ECO:0000256" key="3">
    <source>
        <dbReference type="ARBA" id="ARBA00005300"/>
    </source>
</evidence>
<dbReference type="InterPro" id="IPR002156">
    <property type="entry name" value="RNaseH_domain"/>
</dbReference>
<keyword evidence="9 11" id="KW-0378">Hydrolase</keyword>
<feature type="binding site" evidence="11">
    <location>
        <position position="49"/>
    </location>
    <ligand>
        <name>Mg(2+)</name>
        <dbReference type="ChEBI" id="CHEBI:18420"/>
        <label>1</label>
    </ligand>
</feature>
<sequence length="147" mass="16636">MENKIVDVFTDGACRGNPGPGGWGALLRYNGVERELYGYQPLATNNQMELMAAIQALETLTRPCQVVLTTDSQYVRQGITEWMAGWKRKGWKTAAGKPVKNQDLWQRLDAAAAQHQIDWRWVKGHSGHDENERVDQLANKAIDEKKQ</sequence>
<accession>A0A1Y1QJ62</accession>
<evidence type="ECO:0000256" key="6">
    <source>
        <dbReference type="ARBA" id="ARBA00022722"/>
    </source>
</evidence>
<dbReference type="PANTHER" id="PTHR10642:SF26">
    <property type="entry name" value="RIBONUCLEASE H1"/>
    <property type="match status" value="1"/>
</dbReference>
<dbReference type="GO" id="GO:0000287">
    <property type="term" value="F:magnesium ion binding"/>
    <property type="evidence" value="ECO:0007669"/>
    <property type="project" value="UniProtKB-UniRule"/>
</dbReference>